<organism evidence="1 2">
    <name type="scientific">Xenotaenia resolanae</name>
    <dbReference type="NCBI Taxonomy" id="208358"/>
    <lineage>
        <taxon>Eukaryota</taxon>
        <taxon>Metazoa</taxon>
        <taxon>Chordata</taxon>
        <taxon>Craniata</taxon>
        <taxon>Vertebrata</taxon>
        <taxon>Euteleostomi</taxon>
        <taxon>Actinopterygii</taxon>
        <taxon>Neopterygii</taxon>
        <taxon>Teleostei</taxon>
        <taxon>Neoteleostei</taxon>
        <taxon>Acanthomorphata</taxon>
        <taxon>Ovalentaria</taxon>
        <taxon>Atherinomorphae</taxon>
        <taxon>Cyprinodontiformes</taxon>
        <taxon>Goodeidae</taxon>
        <taxon>Xenotaenia</taxon>
    </lineage>
</organism>
<protein>
    <submittedName>
        <fullName evidence="1">Uncharacterized protein</fullName>
    </submittedName>
</protein>
<proteinExistence type="predicted"/>
<sequence length="103" mass="11824">MNIVHENDKHAMVLVHRYRIEKGYTMATPEYEMGYDLAKGRLDVEPELITQSVSWSLQELFLFLELEPFGCNDPGSIMLCLGTATVIKNSKEFCVFKCVWSIC</sequence>
<name>A0ABV0X0P6_9TELE</name>
<keyword evidence="2" id="KW-1185">Reference proteome</keyword>
<dbReference type="Proteomes" id="UP001444071">
    <property type="component" value="Unassembled WGS sequence"/>
</dbReference>
<evidence type="ECO:0000313" key="2">
    <source>
        <dbReference type="Proteomes" id="UP001444071"/>
    </source>
</evidence>
<gene>
    <name evidence="1" type="ORF">XENORESO_010910</name>
</gene>
<accession>A0ABV0X0P6</accession>
<evidence type="ECO:0000313" key="1">
    <source>
        <dbReference type="EMBL" id="MEQ2274778.1"/>
    </source>
</evidence>
<dbReference type="EMBL" id="JAHRIM010080409">
    <property type="protein sequence ID" value="MEQ2274778.1"/>
    <property type="molecule type" value="Genomic_DNA"/>
</dbReference>
<reference evidence="1 2" key="1">
    <citation type="submission" date="2021-06" db="EMBL/GenBank/DDBJ databases">
        <authorList>
            <person name="Palmer J.M."/>
        </authorList>
    </citation>
    <scope>NUCLEOTIDE SEQUENCE [LARGE SCALE GENOMIC DNA]</scope>
    <source>
        <strain evidence="1 2">XR_2019</strain>
        <tissue evidence="1">Muscle</tissue>
    </source>
</reference>
<comment type="caution">
    <text evidence="1">The sequence shown here is derived from an EMBL/GenBank/DDBJ whole genome shotgun (WGS) entry which is preliminary data.</text>
</comment>